<feature type="region of interest" description="Disordered" evidence="1">
    <location>
        <begin position="228"/>
        <end position="254"/>
    </location>
</feature>
<feature type="compositionally biased region" description="Polar residues" evidence="1">
    <location>
        <begin position="169"/>
        <end position="178"/>
    </location>
</feature>
<proteinExistence type="predicted"/>
<name>A0A1R0GLU8_9FUNG</name>
<evidence type="ECO:0000256" key="1">
    <source>
        <dbReference type="SAM" id="MobiDB-lite"/>
    </source>
</evidence>
<dbReference type="Proteomes" id="UP000187455">
    <property type="component" value="Unassembled WGS sequence"/>
</dbReference>
<evidence type="ECO:0000313" key="3">
    <source>
        <dbReference type="Proteomes" id="UP000187455"/>
    </source>
</evidence>
<accession>A0A1R0GLU8</accession>
<organism evidence="2 3">
    <name type="scientific">Smittium mucronatum</name>
    <dbReference type="NCBI Taxonomy" id="133383"/>
    <lineage>
        <taxon>Eukaryota</taxon>
        <taxon>Fungi</taxon>
        <taxon>Fungi incertae sedis</taxon>
        <taxon>Zoopagomycota</taxon>
        <taxon>Kickxellomycotina</taxon>
        <taxon>Harpellomycetes</taxon>
        <taxon>Harpellales</taxon>
        <taxon>Legeriomycetaceae</taxon>
        <taxon>Smittium</taxon>
    </lineage>
</organism>
<feature type="region of interest" description="Disordered" evidence="1">
    <location>
        <begin position="169"/>
        <end position="190"/>
    </location>
</feature>
<dbReference type="AlphaFoldDB" id="A0A1R0GLU8"/>
<sequence length="254" mass="28385">MLSKLYRKGTSNFGGFINGKINAAPTAGAEEKILVEECLIDIDGALIRQRNSEYTIMEGPFEEMEWSVVPATSSNLFSVISKPGGCTEPLKGNDRMVTLEQYNLSIEKEARTCAVQLGRLEEPLPLPAPESNYTDRLKDEKRADKKDCNYTRIDIGYLVSRHVSTFDLTTTNSTSNRGNPDPKSGKSPLTKNRDWTLMAWRISGAPSKTKVSPTLQSNLSLIVKNQLGKDRHTTRSRKNIMNGTENDIKTLQYH</sequence>
<protein>
    <submittedName>
        <fullName evidence="2">Uncharacterized protein</fullName>
    </submittedName>
</protein>
<dbReference type="STRING" id="133383.A0A1R0GLU8"/>
<reference evidence="2 3" key="1">
    <citation type="journal article" date="2016" name="Mol. Biol. Evol.">
        <title>Genome-Wide Survey of Gut Fungi (Harpellales) Reveals the First Horizontally Transferred Ubiquitin Gene from a Mosquito Host.</title>
        <authorList>
            <person name="Wang Y."/>
            <person name="White M.M."/>
            <person name="Kvist S."/>
            <person name="Moncalvo J.M."/>
        </authorList>
    </citation>
    <scope>NUCLEOTIDE SEQUENCE [LARGE SCALE GENOMIC DNA]</scope>
    <source>
        <strain evidence="2 3">ALG-7-W6</strain>
    </source>
</reference>
<keyword evidence="3" id="KW-1185">Reference proteome</keyword>
<dbReference type="EMBL" id="LSSL01007626">
    <property type="protein sequence ID" value="OLY77856.1"/>
    <property type="molecule type" value="Genomic_DNA"/>
</dbReference>
<evidence type="ECO:0000313" key="2">
    <source>
        <dbReference type="EMBL" id="OLY77856.1"/>
    </source>
</evidence>
<comment type="caution">
    <text evidence="2">The sequence shown here is derived from an EMBL/GenBank/DDBJ whole genome shotgun (WGS) entry which is preliminary data.</text>
</comment>
<gene>
    <name evidence="2" type="ORF">AYI68_g8104</name>
</gene>